<dbReference type="InterPro" id="IPR044638">
    <property type="entry name" value="ALDH7A1-like"/>
</dbReference>
<dbReference type="GO" id="GO:0004029">
    <property type="term" value="F:aldehyde dehydrogenase (NAD+) activity"/>
    <property type="evidence" value="ECO:0007669"/>
    <property type="project" value="UniProtKB-EC"/>
</dbReference>
<feature type="active site" evidence="6">
    <location>
        <position position="273"/>
    </location>
</feature>
<dbReference type="AlphaFoldDB" id="A0A2I3RT09"/>
<dbReference type="Gene3D" id="3.40.605.10">
    <property type="entry name" value="Aldehyde Dehydrogenase, Chain A, domain 1"/>
    <property type="match status" value="2"/>
</dbReference>
<feature type="domain" description="Aldehyde dehydrogenase" evidence="8">
    <location>
        <begin position="62"/>
        <end position="479"/>
    </location>
</feature>
<dbReference type="InterPro" id="IPR016163">
    <property type="entry name" value="Ald_DH_C"/>
</dbReference>
<evidence type="ECO:0000259" key="8">
    <source>
        <dbReference type="Pfam" id="PF00171"/>
    </source>
</evidence>
<keyword evidence="3 7" id="KW-0560">Oxidoreductase</keyword>
<dbReference type="InterPro" id="IPR016162">
    <property type="entry name" value="Ald_DH_N"/>
</dbReference>
<dbReference type="Ensembl" id="ENSPTRT00000077942.1">
    <property type="protein sequence ID" value="ENSPTRP00000067456.1"/>
    <property type="gene ID" value="ENSPTRG00000046179.1"/>
</dbReference>
<reference evidence="9" key="3">
    <citation type="submission" date="2025-09" db="UniProtKB">
        <authorList>
            <consortium name="Ensembl"/>
        </authorList>
    </citation>
    <scope>IDENTIFICATION</scope>
</reference>
<evidence type="ECO:0000313" key="10">
    <source>
        <dbReference type="Proteomes" id="UP000002277"/>
    </source>
</evidence>
<dbReference type="SUPFAM" id="SSF53720">
    <property type="entry name" value="ALDH-like"/>
    <property type="match status" value="1"/>
</dbReference>
<accession>A0A2I3RT09</accession>
<evidence type="ECO:0000256" key="5">
    <source>
        <dbReference type="ARBA" id="ARBA00024226"/>
    </source>
</evidence>
<dbReference type="Gene3D" id="3.40.309.10">
    <property type="entry name" value="Aldehyde Dehydrogenase, Chain A, domain 2"/>
    <property type="match status" value="2"/>
</dbReference>
<dbReference type="InterPro" id="IPR029510">
    <property type="entry name" value="Ald_DH_CS_GLU"/>
</dbReference>
<comment type="subunit">
    <text evidence="2">Homotetramer.</text>
</comment>
<evidence type="ECO:0000256" key="4">
    <source>
        <dbReference type="ARBA" id="ARBA00023027"/>
    </source>
</evidence>
<evidence type="ECO:0000313" key="9">
    <source>
        <dbReference type="Ensembl" id="ENSPTRP00000067456.1"/>
    </source>
</evidence>
<proteinExistence type="inferred from homology"/>
<dbReference type="InterPro" id="IPR015590">
    <property type="entry name" value="Aldehyde_DH_dom"/>
</dbReference>
<dbReference type="PROSITE" id="PS00687">
    <property type="entry name" value="ALDEHYDE_DEHYDR_GLU"/>
    <property type="match status" value="1"/>
</dbReference>
<dbReference type="GeneTree" id="ENSGT00940000154938"/>
<dbReference type="FunFam" id="3.40.309.10:FF:000018">
    <property type="entry name" value="Alpha-aminoadipic semialdehyde dehydrogenase"/>
    <property type="match status" value="1"/>
</dbReference>
<comment type="similarity">
    <text evidence="1 7">Belongs to the aldehyde dehydrogenase family.</text>
</comment>
<dbReference type="Bgee" id="ENSPTRG00000046179">
    <property type="expression patterns" value="Expressed in testis and 2 other cell types or tissues"/>
</dbReference>
<evidence type="ECO:0000256" key="6">
    <source>
        <dbReference type="PROSITE-ProRule" id="PRU10007"/>
    </source>
</evidence>
<organism evidence="9 10">
    <name type="scientific">Pan troglodytes</name>
    <name type="common">Chimpanzee</name>
    <dbReference type="NCBI Taxonomy" id="9598"/>
    <lineage>
        <taxon>Eukaryota</taxon>
        <taxon>Metazoa</taxon>
        <taxon>Chordata</taxon>
        <taxon>Craniata</taxon>
        <taxon>Vertebrata</taxon>
        <taxon>Euteleostomi</taxon>
        <taxon>Mammalia</taxon>
        <taxon>Eutheria</taxon>
        <taxon>Euarchontoglires</taxon>
        <taxon>Primates</taxon>
        <taxon>Haplorrhini</taxon>
        <taxon>Catarrhini</taxon>
        <taxon>Hominidae</taxon>
        <taxon>Pan</taxon>
    </lineage>
</organism>
<protein>
    <recommendedName>
        <fullName evidence="5">aldehyde dehydrogenase (NAD(+))</fullName>
        <ecNumber evidence="5">1.2.1.3</ecNumber>
    </recommendedName>
</protein>
<name>A0A2I3RT09_PANTR</name>
<dbReference type="OMA" id="QAYYARP"/>
<dbReference type="Pfam" id="PF00171">
    <property type="entry name" value="Aldedh"/>
    <property type="match status" value="1"/>
</dbReference>
<gene>
    <name evidence="9" type="primary">LOC461797</name>
</gene>
<keyword evidence="10" id="KW-1185">Reference proteome</keyword>
<evidence type="ECO:0000256" key="3">
    <source>
        <dbReference type="ARBA" id="ARBA00023002"/>
    </source>
</evidence>
<dbReference type="PANTHER" id="PTHR43521:SF3">
    <property type="entry name" value="ALDEHYDE DEHYDROGENASE (NAD(+))"/>
    <property type="match status" value="1"/>
</dbReference>
<dbReference type="EMBL" id="AACZ04061846">
    <property type="status" value="NOT_ANNOTATED_CDS"/>
    <property type="molecule type" value="Genomic_DNA"/>
</dbReference>
<dbReference type="PANTHER" id="PTHR43521">
    <property type="entry name" value="ALPHA-AMINOADIPIC SEMIALDEHYDE DEHYDROGENASE"/>
    <property type="match status" value="1"/>
</dbReference>
<dbReference type="InParanoid" id="A0A2I3RT09"/>
<dbReference type="EC" id="1.2.1.3" evidence="5"/>
<keyword evidence="4" id="KW-0520">NAD</keyword>
<evidence type="ECO:0000256" key="1">
    <source>
        <dbReference type="ARBA" id="ARBA00009986"/>
    </source>
</evidence>
<dbReference type="InterPro" id="IPR016161">
    <property type="entry name" value="Ald_DH/histidinol_DH"/>
</dbReference>
<reference evidence="9" key="2">
    <citation type="submission" date="2025-08" db="UniProtKB">
        <authorList>
            <consortium name="Ensembl"/>
        </authorList>
    </citation>
    <scope>IDENTIFICATION</scope>
</reference>
<dbReference type="CDD" id="cd07130">
    <property type="entry name" value="ALDH_F7_AASADH"/>
    <property type="match status" value="1"/>
</dbReference>
<reference evidence="9 10" key="1">
    <citation type="journal article" date="2005" name="Nature">
        <title>Initial sequence of the chimpanzee genome and comparison with the human genome.</title>
        <authorList>
            <consortium name="Chimpanzee sequencing and analysis consortium"/>
        </authorList>
    </citation>
    <scope>NUCLEOTIDE SEQUENCE [LARGE SCALE GENOMIC DNA]</scope>
</reference>
<dbReference type="Proteomes" id="UP000002277">
    <property type="component" value="Chromosome 5"/>
</dbReference>
<evidence type="ECO:0000256" key="2">
    <source>
        <dbReference type="ARBA" id="ARBA00011881"/>
    </source>
</evidence>
<sequence>MWRLPRALCVHAAKTSKLLGAWSRPAAFMYTLLINQPQYAWLKELGLREENEGEVIMTYCPPIARVRQASVADYEETVKKATEAWKIWADIPAPKRGEIVRQIDDALREKIQMGKILVEGVGEVQEYVDICDYAVGLSRMIGGPILPSERPGHALIEQWNPVGLVGIIMAFNFPMAVYGWNNAIVMICGNVCLWKGAPTTSLISVAVTKIIAKVLEDNKLPGAICSLTCGGADTGTTMAKDERVNLLSFTGSTQVGKQMAPMVQERFGRSLLELGGNSTIIAFEDADLSLVVPSALFTAVGTAGQRCTTARRLFVHEIGNPWDPNVLYGPLHTKQAVSMFLGAVEEAKKEGSTVVYGGKVMDRPGNYVEPTIVTGLAHDASIAHTETFAPILYVFKFKNEEEVFARNSEVKQGLSSSIFTKDLGRIFHWLGPKGSDCGTVNVNILTSGAEIGGAFGGEKHTGGGRESGSDAWKQYMRRSTCTVNCSKDFPLAQGIKFQ</sequence>
<evidence type="ECO:0000256" key="7">
    <source>
        <dbReference type="RuleBase" id="RU003345"/>
    </source>
</evidence>